<dbReference type="Proteomes" id="UP000199677">
    <property type="component" value="Unassembled WGS sequence"/>
</dbReference>
<comment type="catalytic activity">
    <reaction evidence="9">
        <text>cytidine(34) in elongator tRNA(Met) + acetyl-CoA + ATP + H2O = N(4)-acetylcytidine(34) in elongator tRNA(Met) + ADP + phosphate + CoA + H(+)</text>
        <dbReference type="Rhea" id="RHEA:43788"/>
        <dbReference type="Rhea" id="RHEA-COMP:10693"/>
        <dbReference type="Rhea" id="RHEA-COMP:10694"/>
        <dbReference type="ChEBI" id="CHEBI:15377"/>
        <dbReference type="ChEBI" id="CHEBI:15378"/>
        <dbReference type="ChEBI" id="CHEBI:30616"/>
        <dbReference type="ChEBI" id="CHEBI:43474"/>
        <dbReference type="ChEBI" id="CHEBI:57287"/>
        <dbReference type="ChEBI" id="CHEBI:57288"/>
        <dbReference type="ChEBI" id="CHEBI:74900"/>
        <dbReference type="ChEBI" id="CHEBI:82748"/>
        <dbReference type="ChEBI" id="CHEBI:456216"/>
        <dbReference type="EC" id="2.3.1.193"/>
    </reaction>
</comment>
<keyword evidence="6 9" id="KW-0067">ATP-binding</keyword>
<evidence type="ECO:0000256" key="4">
    <source>
        <dbReference type="ARBA" id="ARBA00022694"/>
    </source>
</evidence>
<dbReference type="AlphaFoldDB" id="A0A1H0C1F1"/>
<evidence type="ECO:0000313" key="11">
    <source>
        <dbReference type="EMBL" id="SDN51701.1"/>
    </source>
</evidence>
<evidence type="ECO:0000256" key="1">
    <source>
        <dbReference type="ARBA" id="ARBA00022490"/>
    </source>
</evidence>
<dbReference type="GO" id="GO:0002101">
    <property type="term" value="P:tRNA wobble cytosine modification"/>
    <property type="evidence" value="ECO:0007669"/>
    <property type="project" value="UniProtKB-UniRule"/>
</dbReference>
<dbReference type="GO" id="GO:0005737">
    <property type="term" value="C:cytoplasm"/>
    <property type="evidence" value="ECO:0007669"/>
    <property type="project" value="UniProtKB-SubCell"/>
</dbReference>
<dbReference type="InterPro" id="IPR000182">
    <property type="entry name" value="GNAT_dom"/>
</dbReference>
<dbReference type="GO" id="GO:0000049">
    <property type="term" value="F:tRNA binding"/>
    <property type="evidence" value="ECO:0007669"/>
    <property type="project" value="UniProtKB-UniRule"/>
</dbReference>
<evidence type="ECO:0000313" key="12">
    <source>
        <dbReference type="Proteomes" id="UP000199677"/>
    </source>
</evidence>
<organism evidence="11 12">
    <name type="scientific">Vreelandella arcis</name>
    <dbReference type="NCBI Taxonomy" id="416873"/>
    <lineage>
        <taxon>Bacteria</taxon>
        <taxon>Pseudomonadati</taxon>
        <taxon>Pseudomonadota</taxon>
        <taxon>Gammaproteobacteria</taxon>
        <taxon>Oceanospirillales</taxon>
        <taxon>Halomonadaceae</taxon>
        <taxon>Vreelandella</taxon>
    </lineage>
</organism>
<dbReference type="Pfam" id="PF05127">
    <property type="entry name" value="NAT10_TcmA_helicase"/>
    <property type="match status" value="1"/>
</dbReference>
<dbReference type="EMBL" id="FNII01000005">
    <property type="protein sequence ID" value="SDN51701.1"/>
    <property type="molecule type" value="Genomic_DNA"/>
</dbReference>
<dbReference type="HAMAP" id="MF_01886">
    <property type="entry name" value="tRNA_acetyltr_TmcA"/>
    <property type="match status" value="1"/>
</dbReference>
<dbReference type="InterPro" id="IPR007807">
    <property type="entry name" value="TcmA/NAT10_helicase"/>
</dbReference>
<keyword evidence="3 9" id="KW-0808">Transferase</keyword>
<dbReference type="PANTHER" id="PTHR10925">
    <property type="entry name" value="N-ACETYLTRANSFERASE 10"/>
    <property type="match status" value="1"/>
</dbReference>
<feature type="binding site" evidence="9">
    <location>
        <position position="371"/>
    </location>
    <ligand>
        <name>ATP</name>
        <dbReference type="ChEBI" id="CHEBI:30616"/>
    </ligand>
</feature>
<dbReference type="GO" id="GO:1990883">
    <property type="term" value="F:18S rRNA cytidine N-acetyltransferase activity"/>
    <property type="evidence" value="ECO:0007669"/>
    <property type="project" value="TreeGrafter"/>
</dbReference>
<dbReference type="Gene3D" id="3.40.50.300">
    <property type="entry name" value="P-loop containing nucleotide triphosphate hydrolases"/>
    <property type="match status" value="1"/>
</dbReference>
<gene>
    <name evidence="9" type="primary">tmcA</name>
    <name evidence="11" type="ORF">SAMN04487951_105289</name>
</gene>
<proteinExistence type="inferred from homology"/>
<accession>A0A1H0C1F1</accession>
<feature type="binding site" evidence="9">
    <location>
        <position position="198"/>
    </location>
    <ligand>
        <name>ATP</name>
        <dbReference type="ChEBI" id="CHEBI:30616"/>
    </ligand>
</feature>
<dbReference type="PANTHER" id="PTHR10925:SF5">
    <property type="entry name" value="RNA CYTIDINE ACETYLTRANSFERASE"/>
    <property type="match status" value="1"/>
</dbReference>
<keyword evidence="8 9" id="KW-0012">Acyltransferase</keyword>
<keyword evidence="2 9" id="KW-0820">tRNA-binding</keyword>
<evidence type="ECO:0000256" key="8">
    <source>
        <dbReference type="ARBA" id="ARBA00023315"/>
    </source>
</evidence>
<evidence type="ECO:0000256" key="7">
    <source>
        <dbReference type="ARBA" id="ARBA00022884"/>
    </source>
</evidence>
<comment type="caution">
    <text evidence="9">Lacks conserved residue(s) required for the propagation of feature annotation.</text>
</comment>
<comment type="function">
    <text evidence="9">Catalyzes the formation of N(4)-acetylcytidine (ac(4)C) at the wobble position of tRNA(Met), by using acetyl-CoA as an acetyl donor and ATP (or GTP).</text>
</comment>
<keyword evidence="1 9" id="KW-0963">Cytoplasm</keyword>
<dbReference type="PROSITE" id="PS51186">
    <property type="entry name" value="GNAT"/>
    <property type="match status" value="1"/>
</dbReference>
<evidence type="ECO:0000256" key="3">
    <source>
        <dbReference type="ARBA" id="ARBA00022679"/>
    </source>
</evidence>
<dbReference type="GO" id="GO:0005524">
    <property type="term" value="F:ATP binding"/>
    <property type="evidence" value="ECO:0007669"/>
    <property type="project" value="UniProtKB-UniRule"/>
</dbReference>
<sequence>MPPLSTGEDVASRSVTLLAQQARRLARRHWRQLVWLHGDPQRCQALASSLWRALPWHDPLWVGASAPVKPAMKASQTVARLGTEHQLVVVDAHAEAGGFNPDALGAIGGTLAAGGLLVLLTPDNWGQQPDPDYARIADYPWSWTDLTSHYLARLSTQLEASVDITHWTPDALPRLGRLCATPPPLEAPRDTDCITVDQAAAVKALVGIKRRRPIVITADRGRGKSAALGIACARLLQSKTSRVMVTAPRLAAVESLFERVAALCPEGSRTAADRFVLASGAELLFVPSDALAEQVSAGTLGSDGRYLMVDEAAALPAPLLAEWLAAFPRIAFATTVHGYEGSGRGFALRFRHVLDAQTPNWKALTLNTPVRWQASDPLEATLNQLLLLNAPLPAAREALPPPSSSYEVAQSELAEREGDLAQLFGLLVQSHYRTTPSDLRQLLDGPGMRLRVIGQRQRPQAVLVTREEGQFTRDLADQVARGERRPQGHLMAQSLAAHSGCREALTARWRRVVRIASHPDQRRQGLGRALLDDDQREAAAQGVMLYGATFGADAGLLRFWRAQGFVTVRLGVTREASSGEFAVMVASAMNQAGETVLNALHERFVASLPSLLAFELARLPAAVVSLLINELPEQPLTVTEWQDIDDVATAHRSPALARASLQALAREATRWPLSADSQSAHQQLAAWAFQNQPLADAPGDSVRALRDGVRALLAQRPLPPAVGDR</sequence>
<feature type="domain" description="N-acetyltransferase" evidence="10">
    <location>
        <begin position="408"/>
        <end position="590"/>
    </location>
</feature>
<dbReference type="GO" id="GO:1904812">
    <property type="term" value="P:rRNA acetylation involved in maturation of SSU-rRNA"/>
    <property type="evidence" value="ECO:0007669"/>
    <property type="project" value="TreeGrafter"/>
</dbReference>
<dbReference type="STRING" id="416873.SAMN04487951_105289"/>
<reference evidence="12" key="1">
    <citation type="submission" date="2016-10" db="EMBL/GenBank/DDBJ databases">
        <authorList>
            <person name="Varghese N."/>
            <person name="Submissions S."/>
        </authorList>
    </citation>
    <scope>NUCLEOTIDE SEQUENCE [LARGE SCALE GENOMIC DNA]</scope>
    <source>
        <strain evidence="12">CGMCC 1.6494</strain>
    </source>
</reference>
<evidence type="ECO:0000256" key="5">
    <source>
        <dbReference type="ARBA" id="ARBA00022741"/>
    </source>
</evidence>
<dbReference type="Gene3D" id="3.40.630.30">
    <property type="match status" value="1"/>
</dbReference>
<dbReference type="Gene3D" id="3.40.50.11040">
    <property type="match status" value="1"/>
</dbReference>
<keyword evidence="5 9" id="KW-0547">Nucleotide-binding</keyword>
<dbReference type="SUPFAM" id="SSF52540">
    <property type="entry name" value="P-loop containing nucleoside triphosphate hydrolases"/>
    <property type="match status" value="1"/>
</dbReference>
<dbReference type="GO" id="GO:0051391">
    <property type="term" value="P:tRNA acetylation"/>
    <property type="evidence" value="ECO:0007669"/>
    <property type="project" value="UniProtKB-UniRule"/>
</dbReference>
<comment type="subcellular location">
    <subcellularLocation>
        <location evidence="9">Cytoplasm</location>
    </subcellularLocation>
</comment>
<dbReference type="SUPFAM" id="SSF55729">
    <property type="entry name" value="Acyl-CoA N-acyltransferases (Nat)"/>
    <property type="match status" value="1"/>
</dbReference>
<dbReference type="RefSeq" id="WP_089704725.1">
    <property type="nucleotide sequence ID" value="NZ_FNII01000005.1"/>
</dbReference>
<dbReference type="InterPro" id="IPR038321">
    <property type="entry name" value="TmcA_C_sf"/>
</dbReference>
<dbReference type="Pfam" id="PF13718">
    <property type="entry name" value="GNAT_acetyltr_2"/>
    <property type="match status" value="1"/>
</dbReference>
<dbReference type="InterPro" id="IPR027417">
    <property type="entry name" value="P-loop_NTPase"/>
</dbReference>
<dbReference type="GO" id="GO:0051392">
    <property type="term" value="F:tRNA cytidine N4-acetyltransferase activity"/>
    <property type="evidence" value="ECO:0007669"/>
    <property type="project" value="UniProtKB-UniRule"/>
</dbReference>
<keyword evidence="12" id="KW-1185">Reference proteome</keyword>
<keyword evidence="7 9" id="KW-0694">RNA-binding</keyword>
<dbReference type="Gene3D" id="1.20.120.890">
    <property type="entry name" value="tRNA(Met) cytidine acetyltransferase, tail domain"/>
    <property type="match status" value="1"/>
</dbReference>
<keyword evidence="4 9" id="KW-0819">tRNA processing</keyword>
<dbReference type="InterPro" id="IPR013562">
    <property type="entry name" value="TmcA/NAT10_N"/>
</dbReference>
<evidence type="ECO:0000256" key="2">
    <source>
        <dbReference type="ARBA" id="ARBA00022555"/>
    </source>
</evidence>
<dbReference type="InterPro" id="IPR016181">
    <property type="entry name" value="Acyl_CoA_acyltransferase"/>
</dbReference>
<dbReference type="InterPro" id="IPR024914">
    <property type="entry name" value="tRNA_acetyltr_TmcA"/>
</dbReference>
<dbReference type="InterPro" id="IPR032672">
    <property type="entry name" value="TmcA/NAT10/Kre33"/>
</dbReference>
<name>A0A1H0C1F1_9GAMM</name>
<comment type="similarity">
    <text evidence="9">Belongs to the TmcA family.</text>
</comment>
<evidence type="ECO:0000256" key="6">
    <source>
        <dbReference type="ARBA" id="ARBA00022840"/>
    </source>
</evidence>
<dbReference type="OrthoDB" id="5578851at2"/>
<evidence type="ECO:0000259" key="10">
    <source>
        <dbReference type="PROSITE" id="PS51186"/>
    </source>
</evidence>
<evidence type="ECO:0000256" key="9">
    <source>
        <dbReference type="HAMAP-Rule" id="MF_01886"/>
    </source>
</evidence>
<protein>
    <recommendedName>
        <fullName evidence="9">tRNA(Met) cytidine acetyltransferase TmcA</fullName>
        <ecNumber evidence="9">2.3.1.193</ecNumber>
    </recommendedName>
</protein>
<dbReference type="EC" id="2.3.1.193" evidence="9"/>
<dbReference type="Pfam" id="PF08351">
    <property type="entry name" value="TmcA_N"/>
    <property type="match status" value="1"/>
</dbReference>